<organism evidence="2 3">
    <name type="scientific">Streptomyces shaanxiensis</name>
    <dbReference type="NCBI Taxonomy" id="653357"/>
    <lineage>
        <taxon>Bacteria</taxon>
        <taxon>Bacillati</taxon>
        <taxon>Actinomycetota</taxon>
        <taxon>Actinomycetes</taxon>
        <taxon>Kitasatosporales</taxon>
        <taxon>Streptomycetaceae</taxon>
        <taxon>Streptomyces</taxon>
    </lineage>
</organism>
<feature type="region of interest" description="Disordered" evidence="1">
    <location>
        <begin position="31"/>
        <end position="60"/>
    </location>
</feature>
<comment type="caution">
    <text evidence="2">The sequence shown here is derived from an EMBL/GenBank/DDBJ whole genome shotgun (WGS) entry which is preliminary data.</text>
</comment>
<evidence type="ECO:0000313" key="3">
    <source>
        <dbReference type="Proteomes" id="UP001499984"/>
    </source>
</evidence>
<keyword evidence="3" id="KW-1185">Reference proteome</keyword>
<accession>A0ABP7UDF6</accession>
<sequence>MEIRRADPYIQRCVRDLAELGIRGCLFRTHGTAAADGDSPPTRTLLEANLADPPEVLLTR</sequence>
<gene>
    <name evidence="2" type="ORF">GCM10022233_06760</name>
</gene>
<dbReference type="RefSeq" id="WP_345008553.1">
    <property type="nucleotide sequence ID" value="NZ_BAAAZY010000003.1"/>
</dbReference>
<protein>
    <submittedName>
        <fullName evidence="2">Uncharacterized protein</fullName>
    </submittedName>
</protein>
<dbReference type="EMBL" id="BAAAZY010000003">
    <property type="protein sequence ID" value="GAA4040769.1"/>
    <property type="molecule type" value="Genomic_DNA"/>
</dbReference>
<evidence type="ECO:0000256" key="1">
    <source>
        <dbReference type="SAM" id="MobiDB-lite"/>
    </source>
</evidence>
<dbReference type="Proteomes" id="UP001499984">
    <property type="component" value="Unassembled WGS sequence"/>
</dbReference>
<name>A0ABP7UDF6_9ACTN</name>
<proteinExistence type="predicted"/>
<reference evidence="3" key="1">
    <citation type="journal article" date="2019" name="Int. J. Syst. Evol. Microbiol.">
        <title>The Global Catalogue of Microorganisms (GCM) 10K type strain sequencing project: providing services to taxonomists for standard genome sequencing and annotation.</title>
        <authorList>
            <consortium name="The Broad Institute Genomics Platform"/>
            <consortium name="The Broad Institute Genome Sequencing Center for Infectious Disease"/>
            <person name="Wu L."/>
            <person name="Ma J."/>
        </authorList>
    </citation>
    <scope>NUCLEOTIDE SEQUENCE [LARGE SCALE GENOMIC DNA]</scope>
    <source>
        <strain evidence="3">JCM 16925</strain>
    </source>
</reference>
<evidence type="ECO:0000313" key="2">
    <source>
        <dbReference type="EMBL" id="GAA4040769.1"/>
    </source>
</evidence>